<evidence type="ECO:0000256" key="1">
    <source>
        <dbReference type="SAM" id="Phobius"/>
    </source>
</evidence>
<name>A0A427B122_ENSVE</name>
<comment type="caution">
    <text evidence="2">The sequence shown here is derived from an EMBL/GenBank/DDBJ whole genome shotgun (WGS) entry which is preliminary data.</text>
</comment>
<sequence length="160" mass="17535">MDEGKVEIRCPPQPRQFGTYVLSHGGGSSAAPFSGVAALVVAVVVCAAIVARVPSSRHLCPTPTFTIVVTVRHHLLLLALAAVDRHILVEIKEFQRPLLAWGSAAPYAPLVVIFVSTHHLLVLLFPHVRPSPLPLPSFLHNHWGLGDEGRRKTEREDREE</sequence>
<reference evidence="2 3" key="1">
    <citation type="journal article" date="2014" name="Agronomy (Basel)">
        <title>A Draft Genome Sequence for Ensete ventricosum, the Drought-Tolerant Tree Against Hunger.</title>
        <authorList>
            <person name="Harrison J."/>
            <person name="Moore K.A."/>
            <person name="Paszkiewicz K."/>
            <person name="Jones T."/>
            <person name="Grant M."/>
            <person name="Ambacheew D."/>
            <person name="Muzemil S."/>
            <person name="Studholme D.J."/>
        </authorList>
    </citation>
    <scope>NUCLEOTIDE SEQUENCE [LARGE SCALE GENOMIC DNA]</scope>
</reference>
<gene>
    <name evidence="2" type="ORF">B296_00017346</name>
</gene>
<proteinExistence type="predicted"/>
<keyword evidence="1" id="KW-0812">Transmembrane</keyword>
<accession>A0A427B122</accession>
<evidence type="ECO:0000313" key="2">
    <source>
        <dbReference type="EMBL" id="RRT82211.1"/>
    </source>
</evidence>
<dbReference type="AlphaFoldDB" id="A0A427B122"/>
<organism evidence="2 3">
    <name type="scientific">Ensete ventricosum</name>
    <name type="common">Abyssinian banana</name>
    <name type="synonym">Musa ensete</name>
    <dbReference type="NCBI Taxonomy" id="4639"/>
    <lineage>
        <taxon>Eukaryota</taxon>
        <taxon>Viridiplantae</taxon>
        <taxon>Streptophyta</taxon>
        <taxon>Embryophyta</taxon>
        <taxon>Tracheophyta</taxon>
        <taxon>Spermatophyta</taxon>
        <taxon>Magnoliopsida</taxon>
        <taxon>Liliopsida</taxon>
        <taxon>Zingiberales</taxon>
        <taxon>Musaceae</taxon>
        <taxon>Ensete</taxon>
    </lineage>
</organism>
<feature type="transmembrane region" description="Helical" evidence="1">
    <location>
        <begin position="30"/>
        <end position="51"/>
    </location>
</feature>
<protein>
    <submittedName>
        <fullName evidence="2">Uncharacterized protein</fullName>
    </submittedName>
</protein>
<keyword evidence="1" id="KW-1133">Transmembrane helix</keyword>
<dbReference type="EMBL" id="AMZH03000741">
    <property type="protein sequence ID" value="RRT82211.1"/>
    <property type="molecule type" value="Genomic_DNA"/>
</dbReference>
<evidence type="ECO:0000313" key="3">
    <source>
        <dbReference type="Proteomes" id="UP000287651"/>
    </source>
</evidence>
<keyword evidence="1" id="KW-0472">Membrane</keyword>
<dbReference type="Proteomes" id="UP000287651">
    <property type="component" value="Unassembled WGS sequence"/>
</dbReference>